<dbReference type="SMART" id="SM00220">
    <property type="entry name" value="S_TKc"/>
    <property type="match status" value="1"/>
</dbReference>
<evidence type="ECO:0000313" key="6">
    <source>
        <dbReference type="Proteomes" id="UP000193642"/>
    </source>
</evidence>
<dbReference type="InterPro" id="IPR000719">
    <property type="entry name" value="Prot_kinase_dom"/>
</dbReference>
<dbReference type="InterPro" id="IPR008271">
    <property type="entry name" value="Ser/Thr_kinase_AS"/>
</dbReference>
<proteinExistence type="inferred from homology"/>
<dbReference type="EMBL" id="MCGO01000187">
    <property type="protein sequence ID" value="ORY22057.1"/>
    <property type="molecule type" value="Genomic_DNA"/>
</dbReference>
<organism evidence="5 6">
    <name type="scientific">Rhizoclosmatium globosum</name>
    <dbReference type="NCBI Taxonomy" id="329046"/>
    <lineage>
        <taxon>Eukaryota</taxon>
        <taxon>Fungi</taxon>
        <taxon>Fungi incertae sedis</taxon>
        <taxon>Chytridiomycota</taxon>
        <taxon>Chytridiomycota incertae sedis</taxon>
        <taxon>Chytridiomycetes</taxon>
        <taxon>Chytridiales</taxon>
        <taxon>Chytriomycetaceae</taxon>
        <taxon>Rhizoclosmatium</taxon>
    </lineage>
</organism>
<dbReference type="PROSITE" id="PS00108">
    <property type="entry name" value="PROTEIN_KINASE_ST"/>
    <property type="match status" value="1"/>
</dbReference>
<dbReference type="GO" id="GO:0004672">
    <property type="term" value="F:protein kinase activity"/>
    <property type="evidence" value="ECO:0007669"/>
    <property type="project" value="InterPro"/>
</dbReference>
<keyword evidence="6" id="KW-1185">Reference proteome</keyword>
<feature type="non-terminal residue" evidence="5">
    <location>
        <position position="1"/>
    </location>
</feature>
<keyword evidence="3" id="KW-0067">ATP-binding</keyword>
<dbReference type="InterPro" id="IPR051931">
    <property type="entry name" value="PAK3-like"/>
</dbReference>
<evidence type="ECO:0000259" key="4">
    <source>
        <dbReference type="PROSITE" id="PS50011"/>
    </source>
</evidence>
<keyword evidence="2" id="KW-0547">Nucleotide-binding</keyword>
<keyword evidence="5" id="KW-0808">Transferase</keyword>
<feature type="domain" description="Protein kinase" evidence="4">
    <location>
        <begin position="1"/>
        <end position="193"/>
    </location>
</feature>
<keyword evidence="5" id="KW-0418">Kinase</keyword>
<name>A0A1Y2AIP1_9FUNG</name>
<protein>
    <submittedName>
        <fullName evidence="5">Kinase-like protein</fullName>
    </submittedName>
</protein>
<evidence type="ECO:0000256" key="2">
    <source>
        <dbReference type="ARBA" id="ARBA00022741"/>
    </source>
</evidence>
<reference evidence="5 6" key="1">
    <citation type="submission" date="2016-07" db="EMBL/GenBank/DDBJ databases">
        <title>Pervasive Adenine N6-methylation of Active Genes in Fungi.</title>
        <authorList>
            <consortium name="DOE Joint Genome Institute"/>
            <person name="Mondo S.J."/>
            <person name="Dannebaum R.O."/>
            <person name="Kuo R.C."/>
            <person name="Labutti K."/>
            <person name="Haridas S."/>
            <person name="Kuo A."/>
            <person name="Salamov A."/>
            <person name="Ahrendt S.R."/>
            <person name="Lipzen A."/>
            <person name="Sullivan W."/>
            <person name="Andreopoulos W.B."/>
            <person name="Clum A."/>
            <person name="Lindquist E."/>
            <person name="Daum C."/>
            <person name="Ramamoorthy G.K."/>
            <person name="Gryganskyi A."/>
            <person name="Culley D."/>
            <person name="Magnuson J.K."/>
            <person name="James T.Y."/>
            <person name="O'Malley M.A."/>
            <person name="Stajich J.E."/>
            <person name="Spatafora J.W."/>
            <person name="Visel A."/>
            <person name="Grigoriev I.V."/>
        </authorList>
    </citation>
    <scope>NUCLEOTIDE SEQUENCE [LARGE SCALE GENOMIC DNA]</scope>
    <source>
        <strain evidence="5 6">JEL800</strain>
    </source>
</reference>
<dbReference type="SUPFAM" id="SSF56112">
    <property type="entry name" value="Protein kinase-like (PK-like)"/>
    <property type="match status" value="1"/>
</dbReference>
<dbReference type="GO" id="GO:0005524">
    <property type="term" value="F:ATP binding"/>
    <property type="evidence" value="ECO:0007669"/>
    <property type="project" value="UniProtKB-KW"/>
</dbReference>
<dbReference type="PROSITE" id="PS50011">
    <property type="entry name" value="PROTEIN_KINASE_DOM"/>
    <property type="match status" value="1"/>
</dbReference>
<comment type="similarity">
    <text evidence="1">Belongs to the protein kinase superfamily. STE Ser/Thr protein kinase family. STE20 subfamily.</text>
</comment>
<dbReference type="AlphaFoldDB" id="A0A1Y2AIP1"/>
<dbReference type="Proteomes" id="UP000193642">
    <property type="component" value="Unassembled WGS sequence"/>
</dbReference>
<dbReference type="Gene3D" id="1.10.510.10">
    <property type="entry name" value="Transferase(Phosphotransferase) domain 1"/>
    <property type="match status" value="1"/>
</dbReference>
<evidence type="ECO:0000256" key="1">
    <source>
        <dbReference type="ARBA" id="ARBA00008874"/>
    </source>
</evidence>
<dbReference type="PANTHER" id="PTHR45832:SF22">
    <property type="entry name" value="SERINE_THREONINE-PROTEIN KINASE SAMKA-RELATED"/>
    <property type="match status" value="1"/>
</dbReference>
<sequence length="204" mass="22830">HENIVRFFGCHKSEKHVWMVLEYLNRGSVARHIKSYGRIAESSAAFILKSITQALHYLHFNGIVHGDVKGDNILLGSKGEIKLADFGLSFCGVSNTRAGTYLWMAPEIVKKEQFGTSSDVWSLGICAIECLDGEPPFSHESPTNIIKSIKTNRKRQAQRKVSCKCQEFLDCCLETLPSARSSSETLLNVIVFVSFYKLTEIISL</sequence>
<dbReference type="STRING" id="329046.A0A1Y2AIP1"/>
<accession>A0A1Y2AIP1</accession>
<dbReference type="PANTHER" id="PTHR45832">
    <property type="entry name" value="SERINE/THREONINE-PROTEIN KINASE SAMKA-RELATED-RELATED"/>
    <property type="match status" value="1"/>
</dbReference>
<dbReference type="Pfam" id="PF00069">
    <property type="entry name" value="Pkinase"/>
    <property type="match status" value="1"/>
</dbReference>
<evidence type="ECO:0000313" key="5">
    <source>
        <dbReference type="EMBL" id="ORY22057.1"/>
    </source>
</evidence>
<dbReference type="InterPro" id="IPR011009">
    <property type="entry name" value="Kinase-like_dom_sf"/>
</dbReference>
<comment type="caution">
    <text evidence="5">The sequence shown here is derived from an EMBL/GenBank/DDBJ whole genome shotgun (WGS) entry which is preliminary data.</text>
</comment>
<evidence type="ECO:0000256" key="3">
    <source>
        <dbReference type="ARBA" id="ARBA00022840"/>
    </source>
</evidence>
<dbReference type="OrthoDB" id="248923at2759"/>
<gene>
    <name evidence="5" type="ORF">BCR33DRAFT_670699</name>
</gene>